<evidence type="ECO:0000313" key="4">
    <source>
        <dbReference type="Proteomes" id="UP000199664"/>
    </source>
</evidence>
<keyword evidence="1" id="KW-0238">DNA-binding</keyword>
<dbReference type="SUPFAM" id="SSF89447">
    <property type="entry name" value="AbrB/MazE/MraZ-like"/>
    <property type="match status" value="1"/>
</dbReference>
<dbReference type="EMBL" id="FOAN01000002">
    <property type="protein sequence ID" value="SEK83037.1"/>
    <property type="molecule type" value="Genomic_DNA"/>
</dbReference>
<evidence type="ECO:0000256" key="1">
    <source>
        <dbReference type="PROSITE-ProRule" id="PRU01076"/>
    </source>
</evidence>
<dbReference type="PROSITE" id="PS51740">
    <property type="entry name" value="SPOVT_ABRB"/>
    <property type="match status" value="1"/>
</dbReference>
<reference evidence="4" key="1">
    <citation type="submission" date="2016-10" db="EMBL/GenBank/DDBJ databases">
        <authorList>
            <person name="Varghese N."/>
            <person name="Submissions S."/>
        </authorList>
    </citation>
    <scope>NUCLEOTIDE SEQUENCE [LARGE SCALE GENOMIC DNA]</scope>
    <source>
        <strain evidence="4">LMG 26383,CCUG 61248,R- 45681</strain>
    </source>
</reference>
<evidence type="ECO:0000259" key="2">
    <source>
        <dbReference type="PROSITE" id="PS51740"/>
    </source>
</evidence>
<dbReference type="Proteomes" id="UP000199664">
    <property type="component" value="Unassembled WGS sequence"/>
</dbReference>
<accession>A0A1H7KAP4</accession>
<sequence>MQVARWGNSLAIRIPTAVSEALALKEGDDVEIRIADDRTFLIARDERKPQALARIRSLRKPLPPGWRFDRDEVNERAP</sequence>
<evidence type="ECO:0000313" key="3">
    <source>
        <dbReference type="EMBL" id="SEK83037.1"/>
    </source>
</evidence>
<dbReference type="RefSeq" id="WP_091830878.1">
    <property type="nucleotide sequence ID" value="NZ_FOAN01000002.1"/>
</dbReference>
<dbReference type="InterPro" id="IPR007159">
    <property type="entry name" value="SpoVT-AbrB_dom"/>
</dbReference>
<proteinExistence type="predicted"/>
<protein>
    <submittedName>
        <fullName evidence="3">Antitoxin MazE</fullName>
    </submittedName>
</protein>
<organism evidence="3 4">
    <name type="scientific">Bosea lupini</name>
    <dbReference type="NCBI Taxonomy" id="1036779"/>
    <lineage>
        <taxon>Bacteria</taxon>
        <taxon>Pseudomonadati</taxon>
        <taxon>Pseudomonadota</taxon>
        <taxon>Alphaproteobacteria</taxon>
        <taxon>Hyphomicrobiales</taxon>
        <taxon>Boseaceae</taxon>
        <taxon>Bosea</taxon>
    </lineage>
</organism>
<gene>
    <name evidence="3" type="ORF">SAMN04515666_102120</name>
</gene>
<dbReference type="Pfam" id="PF04014">
    <property type="entry name" value="MazE_antitoxin"/>
    <property type="match status" value="1"/>
</dbReference>
<feature type="domain" description="SpoVT-AbrB" evidence="2">
    <location>
        <begin position="1"/>
        <end position="46"/>
    </location>
</feature>
<dbReference type="InterPro" id="IPR037914">
    <property type="entry name" value="SpoVT-AbrB_sf"/>
</dbReference>
<keyword evidence="4" id="KW-1185">Reference proteome</keyword>
<name>A0A1H7KAP4_9HYPH</name>
<dbReference type="SMART" id="SM00966">
    <property type="entry name" value="SpoVT_AbrB"/>
    <property type="match status" value="1"/>
</dbReference>
<dbReference type="GO" id="GO:0003677">
    <property type="term" value="F:DNA binding"/>
    <property type="evidence" value="ECO:0007669"/>
    <property type="project" value="UniProtKB-UniRule"/>
</dbReference>
<dbReference type="STRING" id="1036779.SAMN04515666_102120"/>
<dbReference type="Gene3D" id="2.10.260.10">
    <property type="match status" value="1"/>
</dbReference>
<dbReference type="OrthoDB" id="9795766at2"/>
<dbReference type="AlphaFoldDB" id="A0A1H7KAP4"/>